<reference evidence="1" key="1">
    <citation type="journal article" date="2018" name="BMC Genomics">
        <title>Comparative genomics of the wheat fungal pathogen Pyrenophora tritici-repentis reveals chromosomal variations and genome plasticity.</title>
        <authorList>
            <person name="Moolhuijzen P."/>
            <person name="See P.T."/>
            <person name="Hane J.K."/>
            <person name="Shi G."/>
            <person name="Liu Z."/>
            <person name="Oliver R.P."/>
            <person name="Moffat C.S."/>
        </authorList>
    </citation>
    <scope>NUCLEOTIDE SEQUENCE [LARGE SCALE GENOMIC DNA]</scope>
    <source>
        <strain evidence="1">M4</strain>
    </source>
</reference>
<evidence type="ECO:0000313" key="3">
    <source>
        <dbReference type="Proteomes" id="UP000249757"/>
    </source>
</evidence>
<gene>
    <name evidence="2" type="ORF">Ptr86124_012792</name>
    <name evidence="1" type="ORF">PtrM4_103390</name>
</gene>
<name>A0A2W1G965_9PLEO</name>
<reference evidence="2" key="3">
    <citation type="journal article" date="2022" name="bioRxiv">
        <title>A global pangenome for the wheat fungal pathogen Pyrenophora tritici-repentis and prediction of effector protein structural homology.</title>
        <authorList>
            <person name="Moolhuijzen P."/>
            <person name="See P.T."/>
            <person name="Shi G."/>
            <person name="Powell H.R."/>
            <person name="Cockram J."/>
            <person name="Jorgensen L.N."/>
            <person name="Benslimane H."/>
            <person name="Strelkov S.E."/>
            <person name="Turner J."/>
            <person name="Liu Z."/>
            <person name="Moffat C.S."/>
        </authorList>
    </citation>
    <scope>NUCLEOTIDE SEQUENCE</scope>
    <source>
        <strain evidence="2">86-124</strain>
    </source>
</reference>
<reference evidence="2" key="2">
    <citation type="submission" date="2021-05" db="EMBL/GenBank/DDBJ databases">
        <authorList>
            <person name="Moolhuijzen P.M."/>
            <person name="Moffat C.S."/>
        </authorList>
    </citation>
    <scope>NUCLEOTIDE SEQUENCE</scope>
    <source>
        <strain evidence="2">86-124</strain>
    </source>
</reference>
<evidence type="ECO:0000313" key="2">
    <source>
        <dbReference type="EMBL" id="KAI1508304.1"/>
    </source>
</evidence>
<comment type="caution">
    <text evidence="2">The sequence shown here is derived from an EMBL/GenBank/DDBJ whole genome shotgun (WGS) entry which is preliminary data.</text>
</comment>
<dbReference type="EMBL" id="NQIK02000005">
    <property type="protein sequence ID" value="KAF7570337.1"/>
    <property type="molecule type" value="Genomic_DNA"/>
</dbReference>
<accession>A0A2W1G965</accession>
<keyword evidence="3" id="KW-1185">Reference proteome</keyword>
<organism evidence="2 3">
    <name type="scientific">Pyrenophora tritici-repentis</name>
    <dbReference type="NCBI Taxonomy" id="45151"/>
    <lineage>
        <taxon>Eukaryota</taxon>
        <taxon>Fungi</taxon>
        <taxon>Dikarya</taxon>
        <taxon>Ascomycota</taxon>
        <taxon>Pezizomycotina</taxon>
        <taxon>Dothideomycetes</taxon>
        <taxon>Pleosporomycetidae</taxon>
        <taxon>Pleosporales</taxon>
        <taxon>Pleosporineae</taxon>
        <taxon>Pleosporaceae</taxon>
        <taxon>Pyrenophora</taxon>
    </lineage>
</organism>
<dbReference type="Proteomes" id="UP000245464">
    <property type="component" value="Chromosome 5"/>
</dbReference>
<evidence type="ECO:0000313" key="1">
    <source>
        <dbReference type="EMBL" id="KAF7570337.1"/>
    </source>
</evidence>
<dbReference type="AlphaFoldDB" id="A0A2W1G965"/>
<reference evidence="3" key="4">
    <citation type="journal article" date="2022" name="Microb. Genom.">
        <title>A global pangenome for the wheat fungal pathogen Pyrenophora tritici-repentis and prediction of effector protein structural homology.</title>
        <authorList>
            <person name="Moolhuijzen P.M."/>
            <person name="See P.T."/>
            <person name="Shi G."/>
            <person name="Powell H.R."/>
            <person name="Cockram J."/>
            <person name="Jorgensen L.N."/>
            <person name="Benslimane H."/>
            <person name="Strelkov S.E."/>
            <person name="Turner J."/>
            <person name="Liu Z."/>
            <person name="Moffat C.S."/>
        </authorList>
    </citation>
    <scope>NUCLEOTIDE SEQUENCE [LARGE SCALE GENOMIC DNA]</scope>
</reference>
<dbReference type="EMBL" id="NRDI02000027">
    <property type="protein sequence ID" value="KAI1508304.1"/>
    <property type="molecule type" value="Genomic_DNA"/>
</dbReference>
<protein>
    <submittedName>
        <fullName evidence="2">Uncharacterized protein</fullName>
    </submittedName>
</protein>
<sequence>MGVRYRLKDSVKWEPDYEIGIKCPYCETVVGAYTEDPLLCKKCLEWFQFYVVRCDEILSYTSGLGAAITRLREPVAPANKKRPRIEDSEDEDDPRIFKRVAYMAIHLTCTGGSVEMENRDPSDVELYSTKQPRITQIIDEPSDE</sequence>
<dbReference type="Proteomes" id="UP000249757">
    <property type="component" value="Unassembled WGS sequence"/>
</dbReference>
<proteinExistence type="predicted"/>